<dbReference type="PANTHER" id="PTHR13318:SF178">
    <property type="entry name" value="OS02G0200900 PROTEIN"/>
    <property type="match status" value="1"/>
</dbReference>
<dbReference type="PROSITE" id="PS50181">
    <property type="entry name" value="FBOX"/>
    <property type="match status" value="1"/>
</dbReference>
<accession>A0AAE0FCD8</accession>
<dbReference type="EMBL" id="LGRX02021142">
    <property type="protein sequence ID" value="KAK3257009.1"/>
    <property type="molecule type" value="Genomic_DNA"/>
</dbReference>
<sequence length="551" mass="60924">MKRSKLSFLRRLGEEQEHIPQSVVDRVRDAQNAQGSTLPSRGFHFPRASAVSLTKQELPLDVLRLVFKRMDDQDLCIAASVCRQWRELSEDAEFWESLNFEGRNVTQEQVLRLCAKFPDLRHLNVHGLCLTPPFDQKFEQALAKLPRLKDLRMGKQTMSFNVLTRLETYCPLLESLVVTDPVGHIQPGMRLPGEVRITHPQLQVLEISHCRAILTVLNCALLTRVALRHVSAAPITFTCPQLTDLDLSYSKLPDFLGETLTNLTQLTLLNLSHCVSLGDTNLREVASACQQLRHLDVSSCGHLVMDQVQFNALESIRMCNCSGVTSTAILSLNSCASLEEVVMDDCLLLLRVELDLPRLRTFSCSGCRSLAELRLTCPALQYLQVGGCHAMWRARIESAAMTQLQLRRLIELRVVELACPALRSAEISDCDNLMDTVFRAFGALPASCGDSASQPFVPCPQLQSLTLDQCEGLRSAALSSVSLQTLSLVGCRGLGSLHLQCPGLRELDLRGCDHISTARLQPVGISGQLDLGICPCLATLYLTAPSLSSLK</sequence>
<dbReference type="SUPFAM" id="SSF52047">
    <property type="entry name" value="RNI-like"/>
    <property type="match status" value="2"/>
</dbReference>
<dbReference type="AlphaFoldDB" id="A0AAE0FCD8"/>
<dbReference type="GO" id="GO:0031146">
    <property type="term" value="P:SCF-dependent proteasomal ubiquitin-dependent protein catabolic process"/>
    <property type="evidence" value="ECO:0007669"/>
    <property type="project" value="TreeGrafter"/>
</dbReference>
<evidence type="ECO:0000313" key="4">
    <source>
        <dbReference type="Proteomes" id="UP001190700"/>
    </source>
</evidence>
<dbReference type="InterPro" id="IPR001810">
    <property type="entry name" value="F-box_dom"/>
</dbReference>
<dbReference type="InterPro" id="IPR032675">
    <property type="entry name" value="LRR_dom_sf"/>
</dbReference>
<evidence type="ECO:0000313" key="3">
    <source>
        <dbReference type="EMBL" id="KAK3257009.1"/>
    </source>
</evidence>
<gene>
    <name evidence="3" type="ORF">CYMTET_33887</name>
</gene>
<protein>
    <recommendedName>
        <fullName evidence="2">F-box domain-containing protein</fullName>
    </recommendedName>
</protein>
<comment type="subcellular location">
    <subcellularLocation>
        <location evidence="1">Cytoplasm</location>
        <location evidence="1">Cytoskeleton</location>
        <location evidence="1">Cilium axoneme</location>
    </subcellularLocation>
</comment>
<dbReference type="Gene3D" id="3.80.10.10">
    <property type="entry name" value="Ribonuclease Inhibitor"/>
    <property type="match status" value="4"/>
</dbReference>
<name>A0AAE0FCD8_9CHLO</name>
<reference evidence="3 4" key="1">
    <citation type="journal article" date="2015" name="Genome Biol. Evol.">
        <title>Comparative Genomics of a Bacterivorous Green Alga Reveals Evolutionary Causalities and Consequences of Phago-Mixotrophic Mode of Nutrition.</title>
        <authorList>
            <person name="Burns J.A."/>
            <person name="Paasch A."/>
            <person name="Narechania A."/>
            <person name="Kim E."/>
        </authorList>
    </citation>
    <scope>NUCLEOTIDE SEQUENCE [LARGE SCALE GENOMIC DNA]</scope>
    <source>
        <strain evidence="3 4">PLY_AMNH</strain>
    </source>
</reference>
<evidence type="ECO:0000259" key="2">
    <source>
        <dbReference type="PROSITE" id="PS50181"/>
    </source>
</evidence>
<comment type="caution">
    <text evidence="3">The sequence shown here is derived from an EMBL/GenBank/DDBJ whole genome shotgun (WGS) entry which is preliminary data.</text>
</comment>
<dbReference type="Pfam" id="PF12937">
    <property type="entry name" value="F-box-like"/>
    <property type="match status" value="1"/>
</dbReference>
<dbReference type="PANTHER" id="PTHR13318">
    <property type="entry name" value="PARTNER OF PAIRED, ISOFORM B-RELATED"/>
    <property type="match status" value="1"/>
</dbReference>
<dbReference type="Proteomes" id="UP001190700">
    <property type="component" value="Unassembled WGS sequence"/>
</dbReference>
<feature type="domain" description="F-box" evidence="2">
    <location>
        <begin position="52"/>
        <end position="98"/>
    </location>
</feature>
<dbReference type="SUPFAM" id="SSF81383">
    <property type="entry name" value="F-box domain"/>
    <property type="match status" value="1"/>
</dbReference>
<evidence type="ECO:0000256" key="1">
    <source>
        <dbReference type="ARBA" id="ARBA00004430"/>
    </source>
</evidence>
<dbReference type="InterPro" id="IPR006553">
    <property type="entry name" value="Leu-rich_rpt_Cys-con_subtyp"/>
</dbReference>
<feature type="non-terminal residue" evidence="3">
    <location>
        <position position="551"/>
    </location>
</feature>
<keyword evidence="4" id="KW-1185">Reference proteome</keyword>
<dbReference type="InterPro" id="IPR036047">
    <property type="entry name" value="F-box-like_dom_sf"/>
</dbReference>
<organism evidence="3 4">
    <name type="scientific">Cymbomonas tetramitiformis</name>
    <dbReference type="NCBI Taxonomy" id="36881"/>
    <lineage>
        <taxon>Eukaryota</taxon>
        <taxon>Viridiplantae</taxon>
        <taxon>Chlorophyta</taxon>
        <taxon>Pyramimonadophyceae</taxon>
        <taxon>Pyramimonadales</taxon>
        <taxon>Pyramimonadaceae</taxon>
        <taxon>Cymbomonas</taxon>
    </lineage>
</organism>
<dbReference type="GO" id="GO:0005930">
    <property type="term" value="C:axoneme"/>
    <property type="evidence" value="ECO:0007669"/>
    <property type="project" value="UniProtKB-SubCell"/>
</dbReference>
<dbReference type="GO" id="GO:0019005">
    <property type="term" value="C:SCF ubiquitin ligase complex"/>
    <property type="evidence" value="ECO:0007669"/>
    <property type="project" value="TreeGrafter"/>
</dbReference>
<proteinExistence type="predicted"/>
<dbReference type="SMART" id="SM00367">
    <property type="entry name" value="LRR_CC"/>
    <property type="match status" value="6"/>
</dbReference>
<dbReference type="SMART" id="SM00256">
    <property type="entry name" value="FBOX"/>
    <property type="match status" value="1"/>
</dbReference>